<dbReference type="PANTHER" id="PTHR35333:SF3">
    <property type="entry name" value="BETA-LACTAMASE-TYPE TRANSPEPTIDASE FOLD CONTAINING PROTEIN"/>
    <property type="match status" value="1"/>
</dbReference>
<dbReference type="InterPro" id="IPR045155">
    <property type="entry name" value="Beta-lactam_cat"/>
</dbReference>
<evidence type="ECO:0000256" key="1">
    <source>
        <dbReference type="ARBA" id="ARBA00001526"/>
    </source>
</evidence>
<keyword evidence="4 6" id="KW-0378">Hydrolase</keyword>
<evidence type="ECO:0000313" key="9">
    <source>
        <dbReference type="EMBL" id="ANN74736.1"/>
    </source>
</evidence>
<evidence type="ECO:0000256" key="4">
    <source>
        <dbReference type="ARBA" id="ARBA00022801"/>
    </source>
</evidence>
<evidence type="ECO:0000256" key="7">
    <source>
        <dbReference type="SAM" id="MobiDB-lite"/>
    </source>
</evidence>
<dbReference type="InterPro" id="IPR000871">
    <property type="entry name" value="Beta-lactam_class-A"/>
</dbReference>
<dbReference type="EC" id="3.5.2.6" evidence="3 6"/>
<feature type="region of interest" description="Disordered" evidence="7">
    <location>
        <begin position="16"/>
        <end position="35"/>
    </location>
</feature>
<sequence length="295" mass="30568">MAPLLLARPALAAGTQASSSGTKAGQAAGGHARPDGDVEYAALEQSHRRRLGVYAVDTGSGQEVAYRAGERFAFCSTFKAILAAAVLAQDAGKPGLLRQRVAYTKSDLVSYSPVTGEHAGAGMTIAELCAAAVQYSDNTAANLLLHRLGGPAALTAFARQAGNASFRMDRYETQLNTAIPGDERDTSTPADMAGLLRALVLGDALPAPARAQLKTWLVGNKTGAQRIRAAVPGGWAVGDKTGTGDYGSANDIGIIWPPSRPPIVMAIYTGSRDKRAKADEGLIAEAARIALARLA</sequence>
<dbReference type="GO" id="GO:0008800">
    <property type="term" value="F:beta-lactamase activity"/>
    <property type="evidence" value="ECO:0007669"/>
    <property type="project" value="UniProtKB-UniRule"/>
</dbReference>
<dbReference type="Pfam" id="PF13354">
    <property type="entry name" value="Beta-lactamase2"/>
    <property type="match status" value="1"/>
</dbReference>
<proteinExistence type="inferred from homology"/>
<dbReference type="EMBL" id="CP016171">
    <property type="protein sequence ID" value="ANN74736.1"/>
    <property type="molecule type" value="Genomic_DNA"/>
</dbReference>
<reference evidence="9 10" key="1">
    <citation type="submission" date="2016-06" db="EMBL/GenBank/DDBJ databases">
        <title>Complete genome sequences of Bordetella bronchialis and Bordetella flabilis.</title>
        <authorList>
            <person name="LiPuma J.J."/>
            <person name="Spilker T."/>
        </authorList>
    </citation>
    <scope>NUCLEOTIDE SEQUENCE [LARGE SCALE GENOMIC DNA]</scope>
    <source>
        <strain evidence="9 10">AU17976</strain>
    </source>
</reference>
<dbReference type="PANTHER" id="PTHR35333">
    <property type="entry name" value="BETA-LACTAMASE"/>
    <property type="match status" value="1"/>
</dbReference>
<evidence type="ECO:0000259" key="8">
    <source>
        <dbReference type="Pfam" id="PF13354"/>
    </source>
</evidence>
<gene>
    <name evidence="9" type="ORF">BAU08_11220</name>
</gene>
<comment type="similarity">
    <text evidence="2 6">Belongs to the class-A beta-lactamase family.</text>
</comment>
<evidence type="ECO:0000313" key="10">
    <source>
        <dbReference type="Proteomes" id="UP000092213"/>
    </source>
</evidence>
<dbReference type="PROSITE" id="PS00146">
    <property type="entry name" value="BETA_LACTAMASE_A"/>
    <property type="match status" value="1"/>
</dbReference>
<dbReference type="Gene3D" id="3.40.710.10">
    <property type="entry name" value="DD-peptidase/beta-lactamase superfamily"/>
    <property type="match status" value="1"/>
</dbReference>
<dbReference type="GO" id="GO:0046677">
    <property type="term" value="P:response to antibiotic"/>
    <property type="evidence" value="ECO:0007669"/>
    <property type="project" value="UniProtKB-UniRule"/>
</dbReference>
<evidence type="ECO:0000256" key="6">
    <source>
        <dbReference type="RuleBase" id="RU361140"/>
    </source>
</evidence>
<name>A0A193G5K4_9BORD</name>
<dbReference type="STRING" id="463025.BAU08_11220"/>
<dbReference type="InterPro" id="IPR012338">
    <property type="entry name" value="Beta-lactam/transpept-like"/>
</dbReference>
<dbReference type="SUPFAM" id="SSF56601">
    <property type="entry name" value="beta-lactamase/transpeptidase-like"/>
    <property type="match status" value="1"/>
</dbReference>
<accession>A0A193G5K4</accession>
<feature type="domain" description="Beta-lactamase class A catalytic" evidence="8">
    <location>
        <begin position="52"/>
        <end position="269"/>
    </location>
</feature>
<comment type="catalytic activity">
    <reaction evidence="1 6">
        <text>a beta-lactam + H2O = a substituted beta-amino acid</text>
        <dbReference type="Rhea" id="RHEA:20401"/>
        <dbReference type="ChEBI" id="CHEBI:15377"/>
        <dbReference type="ChEBI" id="CHEBI:35627"/>
        <dbReference type="ChEBI" id="CHEBI:140347"/>
        <dbReference type="EC" id="3.5.2.6"/>
    </reaction>
</comment>
<dbReference type="GO" id="GO:0030655">
    <property type="term" value="P:beta-lactam antibiotic catabolic process"/>
    <property type="evidence" value="ECO:0007669"/>
    <property type="project" value="InterPro"/>
</dbReference>
<dbReference type="PRINTS" id="PR00118">
    <property type="entry name" value="BLACTAMASEA"/>
</dbReference>
<dbReference type="AlphaFoldDB" id="A0A193G5K4"/>
<dbReference type="InterPro" id="IPR023650">
    <property type="entry name" value="Beta-lactam_class-A_AS"/>
</dbReference>
<evidence type="ECO:0000256" key="3">
    <source>
        <dbReference type="ARBA" id="ARBA00012865"/>
    </source>
</evidence>
<evidence type="ECO:0000256" key="2">
    <source>
        <dbReference type="ARBA" id="ARBA00009009"/>
    </source>
</evidence>
<dbReference type="NCBIfam" id="NF033103">
    <property type="entry name" value="bla_class_A"/>
    <property type="match status" value="1"/>
</dbReference>
<keyword evidence="5 6" id="KW-0046">Antibiotic resistance</keyword>
<dbReference type="Proteomes" id="UP000092213">
    <property type="component" value="Chromosome"/>
</dbReference>
<evidence type="ECO:0000256" key="5">
    <source>
        <dbReference type="ARBA" id="ARBA00023251"/>
    </source>
</evidence>
<protein>
    <recommendedName>
        <fullName evidence="3 6">Beta-lactamase</fullName>
        <ecNumber evidence="3 6">3.5.2.6</ecNumber>
    </recommendedName>
</protein>
<dbReference type="RefSeq" id="WP_066672736.1">
    <property type="nucleotide sequence ID" value="NZ_CP016171.1"/>
</dbReference>
<organism evidence="9 10">
    <name type="scientific">Bordetella bronchialis</name>
    <dbReference type="NCBI Taxonomy" id="463025"/>
    <lineage>
        <taxon>Bacteria</taxon>
        <taxon>Pseudomonadati</taxon>
        <taxon>Pseudomonadota</taxon>
        <taxon>Betaproteobacteria</taxon>
        <taxon>Burkholderiales</taxon>
        <taxon>Alcaligenaceae</taxon>
        <taxon>Bordetella</taxon>
    </lineage>
</organism>